<organism evidence="2 3">
    <name type="scientific">Lichenifustis flavocetrariae</name>
    <dbReference type="NCBI Taxonomy" id="2949735"/>
    <lineage>
        <taxon>Bacteria</taxon>
        <taxon>Pseudomonadati</taxon>
        <taxon>Pseudomonadota</taxon>
        <taxon>Alphaproteobacteria</taxon>
        <taxon>Hyphomicrobiales</taxon>
        <taxon>Lichenihabitantaceae</taxon>
        <taxon>Lichenifustis</taxon>
    </lineage>
</organism>
<dbReference type="Proteomes" id="UP001165667">
    <property type="component" value="Unassembled WGS sequence"/>
</dbReference>
<dbReference type="CDD" id="cd12914">
    <property type="entry name" value="PDC1_DGC_like"/>
    <property type="match status" value="1"/>
</dbReference>
<keyword evidence="1" id="KW-1133">Transmembrane helix</keyword>
<proteinExistence type="predicted"/>
<accession>A0AA41Z8X5</accession>
<reference evidence="2" key="1">
    <citation type="submission" date="2022-05" db="EMBL/GenBank/DDBJ databases">
        <authorList>
            <person name="Pankratov T."/>
        </authorList>
    </citation>
    <scope>NUCLEOTIDE SEQUENCE</scope>
    <source>
        <strain evidence="2">BP6-180914</strain>
    </source>
</reference>
<sequence>MLTRISRWVGSEAQQGSRARHILLGISCVTLAALCLIFGLVTLQARRNVGRDVTLAASNLASAVAHDVDRNFELLDLSLKALMSSWNDNEIRALSPSLRQRVMFDNSASAADIGMMLVLDRDGIVRASSKEPNPHPDCFADRDYFKVHTTGNDVGLFVSKP</sequence>
<keyword evidence="1" id="KW-0812">Transmembrane</keyword>
<evidence type="ECO:0008006" key="4">
    <source>
        <dbReference type="Google" id="ProtNLM"/>
    </source>
</evidence>
<dbReference type="RefSeq" id="WP_428351759.1">
    <property type="nucleotide sequence ID" value="NZ_JAMOIM010000052.1"/>
</dbReference>
<evidence type="ECO:0000313" key="3">
    <source>
        <dbReference type="Proteomes" id="UP001165667"/>
    </source>
</evidence>
<keyword evidence="3" id="KW-1185">Reference proteome</keyword>
<keyword evidence="1" id="KW-0472">Membrane</keyword>
<protein>
    <recommendedName>
        <fullName evidence="4">GGDEF domain-containing protein</fullName>
    </recommendedName>
</protein>
<evidence type="ECO:0000256" key="1">
    <source>
        <dbReference type="SAM" id="Phobius"/>
    </source>
</evidence>
<feature type="non-terminal residue" evidence="2">
    <location>
        <position position="161"/>
    </location>
</feature>
<comment type="caution">
    <text evidence="2">The sequence shown here is derived from an EMBL/GenBank/DDBJ whole genome shotgun (WGS) entry which is preliminary data.</text>
</comment>
<feature type="transmembrane region" description="Helical" evidence="1">
    <location>
        <begin position="21"/>
        <end position="41"/>
    </location>
</feature>
<name>A0AA41Z8X5_9HYPH</name>
<dbReference type="AlphaFoldDB" id="A0AA41Z8X5"/>
<gene>
    <name evidence="2" type="ORF">M8523_31745</name>
</gene>
<dbReference type="Gene3D" id="3.30.450.20">
    <property type="entry name" value="PAS domain"/>
    <property type="match status" value="1"/>
</dbReference>
<dbReference type="EMBL" id="JAMOIM010000052">
    <property type="protein sequence ID" value="MCW6512490.1"/>
    <property type="molecule type" value="Genomic_DNA"/>
</dbReference>
<evidence type="ECO:0000313" key="2">
    <source>
        <dbReference type="EMBL" id="MCW6512490.1"/>
    </source>
</evidence>